<evidence type="ECO:0000313" key="1">
    <source>
        <dbReference type="EMBL" id="EDL76055.1"/>
    </source>
</evidence>
<reference evidence="2" key="1">
    <citation type="submission" date="2005-09" db="EMBL/GenBank/DDBJ databases">
        <authorList>
            <person name="Mural R.J."/>
            <person name="Li P.W."/>
            <person name="Adams M.D."/>
            <person name="Amanatides P.G."/>
            <person name="Baden-Tillson H."/>
            <person name="Barnstead M."/>
            <person name="Chin S.H."/>
            <person name="Dew I."/>
            <person name="Evans C.A."/>
            <person name="Ferriera S."/>
            <person name="Flanigan M."/>
            <person name="Fosler C."/>
            <person name="Glodek A."/>
            <person name="Gu Z."/>
            <person name="Holt R.A."/>
            <person name="Jennings D."/>
            <person name="Kraft C.L."/>
            <person name="Lu F."/>
            <person name="Nguyen T."/>
            <person name="Nusskern D.R."/>
            <person name="Pfannkoch C.M."/>
            <person name="Sitter C."/>
            <person name="Sutton G.G."/>
            <person name="Venter J.C."/>
            <person name="Wang Z."/>
            <person name="Woodage T."/>
            <person name="Zheng X.H."/>
            <person name="Zhong F."/>
        </authorList>
    </citation>
    <scope>NUCLEOTIDE SEQUENCE [LARGE SCALE GENOMIC DNA]</scope>
    <source>
        <strain>BN</strain>
        <strain evidence="2">Sprague-Dawley</strain>
    </source>
</reference>
<evidence type="ECO:0000313" key="2">
    <source>
        <dbReference type="Proteomes" id="UP000234681"/>
    </source>
</evidence>
<accession>A6KJA4</accession>
<gene>
    <name evidence="1" type="ORF">rCG_24472</name>
</gene>
<organism evidence="1 2">
    <name type="scientific">Rattus norvegicus</name>
    <name type="common">Rat</name>
    <dbReference type="NCBI Taxonomy" id="10116"/>
    <lineage>
        <taxon>Eukaryota</taxon>
        <taxon>Metazoa</taxon>
        <taxon>Chordata</taxon>
        <taxon>Craniata</taxon>
        <taxon>Vertebrata</taxon>
        <taxon>Euteleostomi</taxon>
        <taxon>Mammalia</taxon>
        <taxon>Eutheria</taxon>
        <taxon>Euarchontoglires</taxon>
        <taxon>Glires</taxon>
        <taxon>Rodentia</taxon>
        <taxon>Myomorpha</taxon>
        <taxon>Muroidea</taxon>
        <taxon>Muridae</taxon>
        <taxon>Murinae</taxon>
        <taxon>Rattus</taxon>
    </lineage>
</organism>
<dbReference type="EMBL" id="CH474055">
    <property type="protein sequence ID" value="EDL76055.1"/>
    <property type="molecule type" value="Genomic_DNA"/>
</dbReference>
<dbReference type="Proteomes" id="UP000234681">
    <property type="component" value="Chromosome 14"/>
</dbReference>
<protein>
    <submittedName>
        <fullName evidence="1">RCG24472</fullName>
    </submittedName>
</protein>
<sequence length="19" mass="2333">MLFQGSVEYLVHWYSQPFT</sequence>
<name>A6KJA4_RAT</name>
<dbReference type="AlphaFoldDB" id="A6KJA4"/>
<proteinExistence type="predicted"/>